<dbReference type="Proteomes" id="UP000261011">
    <property type="component" value="Unassembled WGS sequence"/>
</dbReference>
<proteinExistence type="predicted"/>
<dbReference type="EMBL" id="QVEU01000002">
    <property type="protein sequence ID" value="RGB77086.1"/>
    <property type="molecule type" value="Genomic_DNA"/>
</dbReference>
<feature type="domain" description="DUF5673" evidence="2">
    <location>
        <begin position="96"/>
        <end position="161"/>
    </location>
</feature>
<evidence type="ECO:0000256" key="1">
    <source>
        <dbReference type="SAM" id="Phobius"/>
    </source>
</evidence>
<evidence type="ECO:0000313" key="4">
    <source>
        <dbReference type="Proteomes" id="UP000261011"/>
    </source>
</evidence>
<dbReference type="OrthoDB" id="1711113at2"/>
<sequence>MGNNMNSFILILYAAIIIFFIYRLYKSFRNKKKLTGEIAGFSKKSSPLEWLLMGILLATGIVNFVAGYKQNNQDSIIMAIIMVVLAIVFGLAQRSKLYIAENGILINSNFYNYKELKKWGFDKESNDLVLQVKKDRQTSNEMTKVKAEDTEEINTLIRRYKLNK</sequence>
<dbReference type="AlphaFoldDB" id="A0A3E2TJC8"/>
<keyword evidence="1" id="KW-1133">Transmembrane helix</keyword>
<keyword evidence="1" id="KW-0472">Membrane</keyword>
<dbReference type="RefSeq" id="WP_117520719.1">
    <property type="nucleotide sequence ID" value="NZ_JAGGLS010000010.1"/>
</dbReference>
<name>A0A3E2TJC8_9FIRM</name>
<reference evidence="3 4" key="1">
    <citation type="submission" date="2018-08" db="EMBL/GenBank/DDBJ databases">
        <title>A genome reference for cultivated species of the human gut microbiota.</title>
        <authorList>
            <person name="Zou Y."/>
            <person name="Xue W."/>
            <person name="Luo G."/>
        </authorList>
    </citation>
    <scope>NUCLEOTIDE SEQUENCE [LARGE SCALE GENOMIC DNA]</scope>
    <source>
        <strain evidence="3 4">OF01-3</strain>
    </source>
</reference>
<accession>A0A3E2TJC8</accession>
<keyword evidence="1" id="KW-0812">Transmembrane</keyword>
<dbReference type="Pfam" id="PF18923">
    <property type="entry name" value="DUF5673"/>
    <property type="match status" value="1"/>
</dbReference>
<dbReference type="InterPro" id="IPR043730">
    <property type="entry name" value="DUF5673"/>
</dbReference>
<keyword evidence="4" id="KW-1185">Reference proteome</keyword>
<evidence type="ECO:0000313" key="3">
    <source>
        <dbReference type="EMBL" id="RGB77086.1"/>
    </source>
</evidence>
<feature type="transmembrane region" description="Helical" evidence="1">
    <location>
        <begin position="6"/>
        <end position="25"/>
    </location>
</feature>
<feature type="transmembrane region" description="Helical" evidence="1">
    <location>
        <begin position="75"/>
        <end position="92"/>
    </location>
</feature>
<organism evidence="3 4">
    <name type="scientific">Anaerococcus nagyae</name>
    <dbReference type="NCBI Taxonomy" id="1755241"/>
    <lineage>
        <taxon>Bacteria</taxon>
        <taxon>Bacillati</taxon>
        <taxon>Bacillota</taxon>
        <taxon>Tissierellia</taxon>
        <taxon>Tissierellales</taxon>
        <taxon>Peptoniphilaceae</taxon>
        <taxon>Anaerococcus</taxon>
    </lineage>
</organism>
<comment type="caution">
    <text evidence="3">The sequence shown here is derived from an EMBL/GenBank/DDBJ whole genome shotgun (WGS) entry which is preliminary data.</text>
</comment>
<evidence type="ECO:0000259" key="2">
    <source>
        <dbReference type="Pfam" id="PF18923"/>
    </source>
</evidence>
<gene>
    <name evidence="3" type="ORF">DXA39_02335</name>
</gene>
<protein>
    <submittedName>
        <fullName evidence="3">DUF986 family protein</fullName>
    </submittedName>
</protein>
<feature type="transmembrane region" description="Helical" evidence="1">
    <location>
        <begin position="50"/>
        <end position="69"/>
    </location>
</feature>